<accession>A0A516GN24</accession>
<protein>
    <submittedName>
        <fullName evidence="2">Uncharacterized protein</fullName>
    </submittedName>
</protein>
<name>A0A516GN24_9FLAO</name>
<dbReference type="EMBL" id="CP041637">
    <property type="protein sequence ID" value="QDO92936.1"/>
    <property type="molecule type" value="Genomic_DNA"/>
</dbReference>
<gene>
    <name evidence="2" type="ORF">FNB79_02740</name>
</gene>
<keyword evidence="1" id="KW-0472">Membrane</keyword>
<dbReference type="Proteomes" id="UP000319209">
    <property type="component" value="Chromosome"/>
</dbReference>
<dbReference type="AlphaFoldDB" id="A0A516GN24"/>
<organism evidence="2 3">
    <name type="scientific">Formosa sediminum</name>
    <dbReference type="NCBI Taxonomy" id="2594004"/>
    <lineage>
        <taxon>Bacteria</taxon>
        <taxon>Pseudomonadati</taxon>
        <taxon>Bacteroidota</taxon>
        <taxon>Flavobacteriia</taxon>
        <taxon>Flavobacteriales</taxon>
        <taxon>Flavobacteriaceae</taxon>
        <taxon>Formosa</taxon>
    </lineage>
</organism>
<evidence type="ECO:0000313" key="3">
    <source>
        <dbReference type="Proteomes" id="UP000319209"/>
    </source>
</evidence>
<dbReference type="OrthoDB" id="1437325at2"/>
<evidence type="ECO:0000313" key="2">
    <source>
        <dbReference type="EMBL" id="QDO92936.1"/>
    </source>
</evidence>
<keyword evidence="3" id="KW-1185">Reference proteome</keyword>
<evidence type="ECO:0000256" key="1">
    <source>
        <dbReference type="SAM" id="Phobius"/>
    </source>
</evidence>
<dbReference type="KEGG" id="fop:FNB79_02740"/>
<reference evidence="2 3" key="1">
    <citation type="submission" date="2019-07" db="EMBL/GenBank/DDBJ databases">
        <title>Genome sequencing for Formosa sp. PS13.</title>
        <authorList>
            <person name="Park S.-J."/>
        </authorList>
    </citation>
    <scope>NUCLEOTIDE SEQUENCE [LARGE SCALE GENOMIC DNA]</scope>
    <source>
        <strain evidence="2 3">PS13</strain>
    </source>
</reference>
<keyword evidence="1" id="KW-1133">Transmembrane helix</keyword>
<feature type="transmembrane region" description="Helical" evidence="1">
    <location>
        <begin position="9"/>
        <end position="27"/>
    </location>
</feature>
<keyword evidence="1" id="KW-0812">Transmembrane</keyword>
<proteinExistence type="predicted"/>
<dbReference type="RefSeq" id="WP_143379843.1">
    <property type="nucleotide sequence ID" value="NZ_CP041637.1"/>
</dbReference>
<sequence>MNAKKIKRYAVLCILFFLPVTFLLFLYPAKHNYNTLDILHDQVADINGFVSTTDQPVLLEDHLTVLGFFGNTPLDKLTAASNLKELIYDKFKGFKTFQIVILLPEGTEAEAKTLKAELMKYEELKYWHFVFGSENAIKAIHNSLDTSDRLDENLATNNVYIVDKEMNLRGRFDDRTDNELAKKVKPYSKASYDAIKVADLKNKMSEDVRILFTEYRQKRKGNFDSTSRRANDLKGTDE</sequence>